<sequence>MNRYFKKYYIIFFFSTAFIFTLLAVSKPFAQERVQHPNDEPKMTYQQEFQPNDQISSKFSSKEHQIIHLDAKEFHFETHVDFPSSVQTNPDNYAESITHDNNGALDITLINQGNTIKYLLQVSSIPEQQCQSDTIRACQQGAAAPARGNVAEIQIALPGSKLIPGTYTFGEAGSTPIEDVITYSRQLYSDPSHGKLGCQVWGAGALNVKRAVYDVNGKLEYLEASLFRACDQTAPFPPTLPEDNLPQVEVENIEKYTYHASWRGHMKVAGEAIR</sequence>
<gene>
    <name evidence="1" type="ORF">KME25_00370</name>
</gene>
<evidence type="ECO:0000313" key="2">
    <source>
        <dbReference type="Proteomes" id="UP000753908"/>
    </source>
</evidence>
<reference evidence="1" key="2">
    <citation type="journal article" date="2022" name="Microbiol. Resour. Announc.">
        <title>Metagenome Sequencing to Explore Phylogenomics of Terrestrial Cyanobacteria.</title>
        <authorList>
            <person name="Ward R.D."/>
            <person name="Stajich J.E."/>
            <person name="Johansen J.R."/>
            <person name="Huntemann M."/>
            <person name="Clum A."/>
            <person name="Foster B."/>
            <person name="Foster B."/>
            <person name="Roux S."/>
            <person name="Palaniappan K."/>
            <person name="Varghese N."/>
            <person name="Mukherjee S."/>
            <person name="Reddy T.B.K."/>
            <person name="Daum C."/>
            <person name="Copeland A."/>
            <person name="Chen I.A."/>
            <person name="Ivanova N.N."/>
            <person name="Kyrpides N.C."/>
            <person name="Shapiro N."/>
            <person name="Eloe-Fadrosh E.A."/>
            <person name="Pietrasiak N."/>
        </authorList>
    </citation>
    <scope>NUCLEOTIDE SEQUENCE</scope>
    <source>
        <strain evidence="1">CPER-KK1</strain>
    </source>
</reference>
<accession>A0A951U7J3</accession>
<dbReference type="Proteomes" id="UP000753908">
    <property type="component" value="Unassembled WGS sequence"/>
</dbReference>
<proteinExistence type="predicted"/>
<comment type="caution">
    <text evidence="1">The sequence shown here is derived from an EMBL/GenBank/DDBJ whole genome shotgun (WGS) entry which is preliminary data.</text>
</comment>
<dbReference type="EMBL" id="JAHHIF010000001">
    <property type="protein sequence ID" value="MBW4542894.1"/>
    <property type="molecule type" value="Genomic_DNA"/>
</dbReference>
<dbReference type="AlphaFoldDB" id="A0A951U7J3"/>
<evidence type="ECO:0000313" key="1">
    <source>
        <dbReference type="EMBL" id="MBW4542894.1"/>
    </source>
</evidence>
<organism evidence="1 2">
    <name type="scientific">Symplocastrum torsivum CPER-KK1</name>
    <dbReference type="NCBI Taxonomy" id="450513"/>
    <lineage>
        <taxon>Bacteria</taxon>
        <taxon>Bacillati</taxon>
        <taxon>Cyanobacteriota</taxon>
        <taxon>Cyanophyceae</taxon>
        <taxon>Oscillatoriophycideae</taxon>
        <taxon>Oscillatoriales</taxon>
        <taxon>Microcoleaceae</taxon>
        <taxon>Symplocastrum</taxon>
    </lineage>
</organism>
<reference evidence="1" key="1">
    <citation type="submission" date="2021-05" db="EMBL/GenBank/DDBJ databases">
        <authorList>
            <person name="Pietrasiak N."/>
            <person name="Ward R."/>
            <person name="Stajich J.E."/>
            <person name="Kurbessoian T."/>
        </authorList>
    </citation>
    <scope>NUCLEOTIDE SEQUENCE</scope>
    <source>
        <strain evidence="1">CPER-KK1</strain>
    </source>
</reference>
<protein>
    <submittedName>
        <fullName evidence="1">Uncharacterized protein</fullName>
    </submittedName>
</protein>
<name>A0A951U7J3_9CYAN</name>